<comment type="caution">
    <text evidence="6">The sequence shown here is derived from an EMBL/GenBank/DDBJ whole genome shotgun (WGS) entry which is preliminary data.</text>
</comment>
<dbReference type="CDD" id="cd02968">
    <property type="entry name" value="SCO"/>
    <property type="match status" value="1"/>
</dbReference>
<keyword evidence="3" id="KW-0479">Metal-binding</keyword>
<reference evidence="6 7" key="1">
    <citation type="submission" date="2017-07" db="EMBL/GenBank/DDBJ databases">
        <title>Genome sequencing and assembly of Paenibacillus rigui.</title>
        <authorList>
            <person name="Mayilraj S."/>
        </authorList>
    </citation>
    <scope>NUCLEOTIDE SEQUENCE [LARGE SCALE GENOMIC DNA]</scope>
    <source>
        <strain evidence="6 7">JCM 16352</strain>
    </source>
</reference>
<dbReference type="Proteomes" id="UP000215509">
    <property type="component" value="Unassembled WGS sequence"/>
</dbReference>
<keyword evidence="2 3" id="KW-0186">Copper</keyword>
<dbReference type="RefSeq" id="WP_094018136.1">
    <property type="nucleotide sequence ID" value="NZ_NMQW01000052.1"/>
</dbReference>
<dbReference type="SUPFAM" id="SSF52833">
    <property type="entry name" value="Thioredoxin-like"/>
    <property type="match status" value="1"/>
</dbReference>
<feature type="disulfide bond" description="Redox-active" evidence="4">
    <location>
        <begin position="70"/>
        <end position="74"/>
    </location>
</feature>
<dbReference type="OrthoDB" id="9811998at2"/>
<dbReference type="GO" id="GO:0046872">
    <property type="term" value="F:metal ion binding"/>
    <property type="evidence" value="ECO:0007669"/>
    <property type="project" value="UniProtKB-KW"/>
</dbReference>
<gene>
    <name evidence="6" type="ORF">CF651_27895</name>
</gene>
<dbReference type="AlphaFoldDB" id="A0A229UJG4"/>
<keyword evidence="4" id="KW-1015">Disulfide bond</keyword>
<dbReference type="PROSITE" id="PS51352">
    <property type="entry name" value="THIOREDOXIN_2"/>
    <property type="match status" value="1"/>
</dbReference>
<keyword evidence="7" id="KW-1185">Reference proteome</keyword>
<dbReference type="InterPro" id="IPR036249">
    <property type="entry name" value="Thioredoxin-like_sf"/>
</dbReference>
<dbReference type="EMBL" id="NMQW01000052">
    <property type="protein sequence ID" value="OXM83039.1"/>
    <property type="molecule type" value="Genomic_DNA"/>
</dbReference>
<protein>
    <submittedName>
        <fullName evidence="6">Electron transport protein SCO1/SenC</fullName>
    </submittedName>
</protein>
<dbReference type="InterPro" id="IPR013766">
    <property type="entry name" value="Thioredoxin_domain"/>
</dbReference>
<feature type="binding site" evidence="3">
    <location>
        <position position="74"/>
    </location>
    <ligand>
        <name>Cu cation</name>
        <dbReference type="ChEBI" id="CHEBI:23378"/>
    </ligand>
</feature>
<accession>A0A229UJG4</accession>
<evidence type="ECO:0000256" key="2">
    <source>
        <dbReference type="ARBA" id="ARBA00023008"/>
    </source>
</evidence>
<name>A0A229UJG4_9BACL</name>
<feature type="domain" description="Thioredoxin" evidence="5">
    <location>
        <begin position="32"/>
        <end position="198"/>
    </location>
</feature>
<dbReference type="PANTHER" id="PTHR12151">
    <property type="entry name" value="ELECTRON TRANSPORT PROTIN SCO1/SENC FAMILY MEMBER"/>
    <property type="match status" value="1"/>
</dbReference>
<dbReference type="InterPro" id="IPR003782">
    <property type="entry name" value="SCO1/SenC"/>
</dbReference>
<organism evidence="6 7">
    <name type="scientific">Paenibacillus rigui</name>
    <dbReference type="NCBI Taxonomy" id="554312"/>
    <lineage>
        <taxon>Bacteria</taxon>
        <taxon>Bacillati</taxon>
        <taxon>Bacillota</taxon>
        <taxon>Bacilli</taxon>
        <taxon>Bacillales</taxon>
        <taxon>Paenibacillaceae</taxon>
        <taxon>Paenibacillus</taxon>
    </lineage>
</organism>
<feature type="binding site" evidence="3">
    <location>
        <position position="70"/>
    </location>
    <ligand>
        <name>Cu cation</name>
        <dbReference type="ChEBI" id="CHEBI:23378"/>
    </ligand>
</feature>
<evidence type="ECO:0000256" key="1">
    <source>
        <dbReference type="ARBA" id="ARBA00010996"/>
    </source>
</evidence>
<evidence type="ECO:0000256" key="3">
    <source>
        <dbReference type="PIRSR" id="PIRSR603782-1"/>
    </source>
</evidence>
<sequence>MKRHWFKLAIGLLFLVMLISVYRWMSQDNPVLPTVKLAPDFTLKDVDNKPFHFSQSNGTIRLVEFLFTSCPDICPTTTYNMVKIQNQLKQQHLWGNQVQFLSITFDPETDTPEVFIAYGDWMGMDYSGWTLLTGTEKETAEVANSFGVMVQKLPDGTFVHNVTSLMLVDRAGNIRKVFKMGEDMNNDEIIKMIRQIAES</sequence>
<dbReference type="PANTHER" id="PTHR12151:SF25">
    <property type="entry name" value="LINALOOL DEHYDRATASE_ISOMERASE DOMAIN-CONTAINING PROTEIN"/>
    <property type="match status" value="1"/>
</dbReference>
<evidence type="ECO:0000256" key="4">
    <source>
        <dbReference type="PIRSR" id="PIRSR603782-2"/>
    </source>
</evidence>
<evidence type="ECO:0000313" key="7">
    <source>
        <dbReference type="Proteomes" id="UP000215509"/>
    </source>
</evidence>
<evidence type="ECO:0000313" key="6">
    <source>
        <dbReference type="EMBL" id="OXM83039.1"/>
    </source>
</evidence>
<proteinExistence type="inferred from homology"/>
<dbReference type="Gene3D" id="3.40.30.10">
    <property type="entry name" value="Glutaredoxin"/>
    <property type="match status" value="1"/>
</dbReference>
<evidence type="ECO:0000259" key="5">
    <source>
        <dbReference type="PROSITE" id="PS51352"/>
    </source>
</evidence>
<dbReference type="Pfam" id="PF02630">
    <property type="entry name" value="SCO1-SenC"/>
    <property type="match status" value="1"/>
</dbReference>
<comment type="similarity">
    <text evidence="1">Belongs to the SCO1/2 family.</text>
</comment>